<dbReference type="SUPFAM" id="SSF48445">
    <property type="entry name" value="14-3-3 protein"/>
    <property type="match status" value="1"/>
</dbReference>
<evidence type="ECO:0000256" key="1">
    <source>
        <dbReference type="ARBA" id="ARBA00006141"/>
    </source>
</evidence>
<dbReference type="PIRSF" id="PIRSF000868">
    <property type="entry name" value="14-3-3"/>
    <property type="match status" value="1"/>
</dbReference>
<dbReference type="InterPro" id="IPR023410">
    <property type="entry name" value="14-3-3_domain"/>
</dbReference>
<dbReference type="SMART" id="SM00101">
    <property type="entry name" value="14_3_3"/>
    <property type="match status" value="1"/>
</dbReference>
<protein>
    <recommendedName>
        <fullName evidence="3">14-3-3 domain-containing protein</fullName>
    </recommendedName>
</protein>
<reference evidence="4" key="1">
    <citation type="submission" date="2021-01" db="EMBL/GenBank/DDBJ databases">
        <authorList>
            <person name="Corre E."/>
            <person name="Pelletier E."/>
            <person name="Niang G."/>
            <person name="Scheremetjew M."/>
            <person name="Finn R."/>
            <person name="Kale V."/>
            <person name="Holt S."/>
            <person name="Cochrane G."/>
            <person name="Meng A."/>
            <person name="Brown T."/>
            <person name="Cohen L."/>
        </authorList>
    </citation>
    <scope>NUCLEOTIDE SEQUENCE</scope>
    <source>
        <strain evidence="4">NIES-2562</strain>
    </source>
</reference>
<evidence type="ECO:0000256" key="2">
    <source>
        <dbReference type="PIRSR" id="PIRSR000868-1"/>
    </source>
</evidence>
<feature type="site" description="Interaction with phosphoserine on interacting protein" evidence="2">
    <location>
        <position position="59"/>
    </location>
</feature>
<name>A0A7S3DCJ6_9EUKA</name>
<comment type="similarity">
    <text evidence="1">Belongs to the 14-3-3 family.</text>
</comment>
<dbReference type="AlphaFoldDB" id="A0A7S3DCJ6"/>
<dbReference type="Gene3D" id="1.20.190.20">
    <property type="entry name" value="14-3-3 domain"/>
    <property type="match status" value="1"/>
</dbReference>
<feature type="site" description="Interaction with phosphoserine on interacting protein" evidence="2">
    <location>
        <position position="139"/>
    </location>
</feature>
<dbReference type="EMBL" id="HBIB01023447">
    <property type="protein sequence ID" value="CAE0253159.1"/>
    <property type="molecule type" value="Transcribed_RNA"/>
</dbReference>
<feature type="domain" description="14-3-3" evidence="3">
    <location>
        <begin position="8"/>
        <end position="255"/>
    </location>
</feature>
<sequence length="255" mass="28597">MEKLDEVSALIHKAKVAEQAEMHEMVISSVSASLKLGPANSAQRGLLQTAYKNMVGKLRSSWRILLSQEKKHHDEEDEMRERVSNEFRMKVEARIKDVCHRFLDVVESELLPSLAHEADEEEKVREMVRLLKVKGDYLRYLAEITPNAEVDEVAEAAAQAYNAGLQISKAHLTPSSRESLGIVLNFSVFLHDVMNDRDAALKVANEAFESAMEEIVESKETRSEADGGLSDATLIMQMIRDNMDVWKKAGKKSGA</sequence>
<organism evidence="4">
    <name type="scientific">Palpitomonas bilix</name>
    <dbReference type="NCBI Taxonomy" id="652834"/>
    <lineage>
        <taxon>Eukaryota</taxon>
        <taxon>Eukaryota incertae sedis</taxon>
    </lineage>
</organism>
<proteinExistence type="inferred from homology"/>
<dbReference type="PRINTS" id="PR00305">
    <property type="entry name" value="1433ZETA"/>
</dbReference>
<evidence type="ECO:0000259" key="3">
    <source>
        <dbReference type="SMART" id="SM00101"/>
    </source>
</evidence>
<dbReference type="InterPro" id="IPR000308">
    <property type="entry name" value="14-3-3"/>
</dbReference>
<dbReference type="InterPro" id="IPR036815">
    <property type="entry name" value="14-3-3_dom_sf"/>
</dbReference>
<accession>A0A7S3DCJ6</accession>
<gene>
    <name evidence="4" type="ORF">PBIL07802_LOCUS15393</name>
</gene>
<dbReference type="PANTHER" id="PTHR18860">
    <property type="entry name" value="14-3-3 PROTEIN"/>
    <property type="match status" value="1"/>
</dbReference>
<evidence type="ECO:0000313" key="4">
    <source>
        <dbReference type="EMBL" id="CAE0253159.1"/>
    </source>
</evidence>
<dbReference type="Pfam" id="PF00244">
    <property type="entry name" value="14-3-3"/>
    <property type="match status" value="1"/>
</dbReference>
<dbReference type="CDD" id="cd08774">
    <property type="entry name" value="14-3-3"/>
    <property type="match status" value="1"/>
</dbReference>